<feature type="region of interest" description="Disordered" evidence="1">
    <location>
        <begin position="18"/>
        <end position="49"/>
    </location>
</feature>
<protein>
    <submittedName>
        <fullName evidence="2">Uncharacterized protein</fullName>
    </submittedName>
</protein>
<evidence type="ECO:0000313" key="3">
    <source>
        <dbReference type="Proteomes" id="UP001482620"/>
    </source>
</evidence>
<sequence length="80" mass="8893">MIIYSTYVTSSCFPIHAGDDSLSGRSPETKDMVSPPRRTFPPAQNSPPQVAVHSSARTMTFEQLTLVILLLLMLSSWEPR</sequence>
<gene>
    <name evidence="2" type="ORF">ILYODFUR_018737</name>
</gene>
<evidence type="ECO:0000313" key="2">
    <source>
        <dbReference type="EMBL" id="MEQ2252149.1"/>
    </source>
</evidence>
<keyword evidence="3" id="KW-1185">Reference proteome</keyword>
<name>A0ABV0V552_9TELE</name>
<proteinExistence type="predicted"/>
<organism evidence="2 3">
    <name type="scientific">Ilyodon furcidens</name>
    <name type="common">goldbreast splitfin</name>
    <dbReference type="NCBI Taxonomy" id="33524"/>
    <lineage>
        <taxon>Eukaryota</taxon>
        <taxon>Metazoa</taxon>
        <taxon>Chordata</taxon>
        <taxon>Craniata</taxon>
        <taxon>Vertebrata</taxon>
        <taxon>Euteleostomi</taxon>
        <taxon>Actinopterygii</taxon>
        <taxon>Neopterygii</taxon>
        <taxon>Teleostei</taxon>
        <taxon>Neoteleostei</taxon>
        <taxon>Acanthomorphata</taxon>
        <taxon>Ovalentaria</taxon>
        <taxon>Atherinomorphae</taxon>
        <taxon>Cyprinodontiformes</taxon>
        <taxon>Goodeidae</taxon>
        <taxon>Ilyodon</taxon>
    </lineage>
</organism>
<dbReference type="Proteomes" id="UP001482620">
    <property type="component" value="Unassembled WGS sequence"/>
</dbReference>
<comment type="caution">
    <text evidence="2">The sequence shown here is derived from an EMBL/GenBank/DDBJ whole genome shotgun (WGS) entry which is preliminary data.</text>
</comment>
<dbReference type="EMBL" id="JAHRIQ010094519">
    <property type="protein sequence ID" value="MEQ2252149.1"/>
    <property type="molecule type" value="Genomic_DNA"/>
</dbReference>
<reference evidence="2 3" key="1">
    <citation type="submission" date="2021-06" db="EMBL/GenBank/DDBJ databases">
        <authorList>
            <person name="Palmer J.M."/>
        </authorList>
    </citation>
    <scope>NUCLEOTIDE SEQUENCE [LARGE SCALE GENOMIC DNA]</scope>
    <source>
        <strain evidence="3">if_2019</strain>
        <tissue evidence="2">Muscle</tissue>
    </source>
</reference>
<accession>A0ABV0V552</accession>
<evidence type="ECO:0000256" key="1">
    <source>
        <dbReference type="SAM" id="MobiDB-lite"/>
    </source>
</evidence>